<dbReference type="Gene3D" id="1.10.10.60">
    <property type="entry name" value="Homeodomain-like"/>
    <property type="match status" value="1"/>
</dbReference>
<organism evidence="7 8">
    <name type="scientific">Porphyridium purpureum</name>
    <name type="common">Red alga</name>
    <name type="synonym">Porphyridium cruentum</name>
    <dbReference type="NCBI Taxonomy" id="35688"/>
    <lineage>
        <taxon>Eukaryota</taxon>
        <taxon>Rhodophyta</taxon>
        <taxon>Bangiophyceae</taxon>
        <taxon>Porphyridiales</taxon>
        <taxon>Porphyridiaceae</taxon>
        <taxon>Porphyridium</taxon>
    </lineage>
</organism>
<feature type="compositionally biased region" description="Polar residues" evidence="5">
    <location>
        <begin position="736"/>
        <end position="745"/>
    </location>
</feature>
<dbReference type="PROSITE" id="PS50071">
    <property type="entry name" value="HOMEOBOX_2"/>
    <property type="match status" value="1"/>
</dbReference>
<feature type="compositionally biased region" description="Basic and acidic residues" evidence="5">
    <location>
        <begin position="84"/>
        <end position="99"/>
    </location>
</feature>
<evidence type="ECO:0000259" key="6">
    <source>
        <dbReference type="PROSITE" id="PS50071"/>
    </source>
</evidence>
<dbReference type="InterPro" id="IPR009057">
    <property type="entry name" value="Homeodomain-like_sf"/>
</dbReference>
<dbReference type="SUPFAM" id="SSF46689">
    <property type="entry name" value="Homeodomain-like"/>
    <property type="match status" value="1"/>
</dbReference>
<keyword evidence="8" id="KW-1185">Reference proteome</keyword>
<comment type="subcellular location">
    <subcellularLocation>
        <location evidence="4">Nucleus</location>
    </subcellularLocation>
</comment>
<evidence type="ECO:0000256" key="4">
    <source>
        <dbReference type="PROSITE-ProRule" id="PRU00108"/>
    </source>
</evidence>
<feature type="compositionally biased region" description="Polar residues" evidence="5">
    <location>
        <begin position="250"/>
        <end position="286"/>
    </location>
</feature>
<feature type="domain" description="Homeobox" evidence="6">
    <location>
        <begin position="641"/>
        <end position="682"/>
    </location>
</feature>
<accession>A0A5J4YR47</accession>
<feature type="compositionally biased region" description="Low complexity" evidence="5">
    <location>
        <begin position="158"/>
        <end position="167"/>
    </location>
</feature>
<keyword evidence="2 4" id="KW-0371">Homeobox</keyword>
<keyword evidence="3 4" id="KW-0539">Nucleus</keyword>
<comment type="caution">
    <text evidence="7">The sequence shown here is derived from an EMBL/GenBank/DDBJ whole genome shotgun (WGS) entry which is preliminary data.</text>
</comment>
<dbReference type="GO" id="GO:0005634">
    <property type="term" value="C:nucleus"/>
    <property type="evidence" value="ECO:0007669"/>
    <property type="project" value="UniProtKB-SubCell"/>
</dbReference>
<feature type="region of interest" description="Disordered" evidence="5">
    <location>
        <begin position="1"/>
        <end position="167"/>
    </location>
</feature>
<dbReference type="Pfam" id="PF05920">
    <property type="entry name" value="Homeobox_KN"/>
    <property type="match status" value="1"/>
</dbReference>
<feature type="compositionally biased region" description="Low complexity" evidence="5">
    <location>
        <begin position="721"/>
        <end position="735"/>
    </location>
</feature>
<name>A0A5J4YR47_PORPP</name>
<proteinExistence type="predicted"/>
<dbReference type="AlphaFoldDB" id="A0A5J4YR47"/>
<reference evidence="8" key="1">
    <citation type="journal article" date="2019" name="Nat. Commun.">
        <title>Expansion of phycobilisome linker gene families in mesophilic red algae.</title>
        <authorList>
            <person name="Lee J."/>
            <person name="Kim D."/>
            <person name="Bhattacharya D."/>
            <person name="Yoon H.S."/>
        </authorList>
    </citation>
    <scope>NUCLEOTIDE SEQUENCE [LARGE SCALE GENOMIC DNA]</scope>
    <source>
        <strain evidence="8">CCMP 1328</strain>
    </source>
</reference>
<keyword evidence="1 4" id="KW-0238">DNA-binding</keyword>
<feature type="region of interest" description="Disordered" evidence="5">
    <location>
        <begin position="220"/>
        <end position="306"/>
    </location>
</feature>
<feature type="compositionally biased region" description="Basic and acidic residues" evidence="5">
    <location>
        <begin position="220"/>
        <end position="245"/>
    </location>
</feature>
<gene>
    <name evidence="7" type="ORF">FVE85_8639</name>
</gene>
<feature type="DNA-binding region" description="Homeobox" evidence="4">
    <location>
        <begin position="643"/>
        <end position="683"/>
    </location>
</feature>
<evidence type="ECO:0000313" key="8">
    <source>
        <dbReference type="Proteomes" id="UP000324585"/>
    </source>
</evidence>
<evidence type="ECO:0000256" key="1">
    <source>
        <dbReference type="ARBA" id="ARBA00023125"/>
    </source>
</evidence>
<dbReference type="Proteomes" id="UP000324585">
    <property type="component" value="Unassembled WGS sequence"/>
</dbReference>
<evidence type="ECO:0000313" key="7">
    <source>
        <dbReference type="EMBL" id="KAA8493194.1"/>
    </source>
</evidence>
<protein>
    <recommendedName>
        <fullName evidence="6">Homeobox domain-containing protein</fullName>
    </recommendedName>
</protein>
<feature type="compositionally biased region" description="Basic and acidic residues" evidence="5">
    <location>
        <begin position="113"/>
        <end position="131"/>
    </location>
</feature>
<evidence type="ECO:0000256" key="2">
    <source>
        <dbReference type="ARBA" id="ARBA00023155"/>
    </source>
</evidence>
<dbReference type="CDD" id="cd00086">
    <property type="entry name" value="homeodomain"/>
    <property type="match status" value="1"/>
</dbReference>
<dbReference type="InterPro" id="IPR008422">
    <property type="entry name" value="KN_HD"/>
</dbReference>
<dbReference type="SMART" id="SM00389">
    <property type="entry name" value="HOX"/>
    <property type="match status" value="1"/>
</dbReference>
<evidence type="ECO:0000256" key="3">
    <source>
        <dbReference type="ARBA" id="ARBA00023242"/>
    </source>
</evidence>
<feature type="compositionally biased region" description="Basic and acidic residues" evidence="5">
    <location>
        <begin position="65"/>
        <end position="74"/>
    </location>
</feature>
<sequence>MAPKRTTMPRKPISQISGVGTSVIPEPEKAVIGESLNQARPSGRASSRKRSASVRDTGESGEAGLAHHADEGTKRKALKQPRKAKSDSSDKQRAIDHQVRSSSFSPAVLNRPSRQDHPHTNHQQKHQEHGQLSRSAAGGSVSRIAPRSQPLQTRRGRAGAASASVAGDHVVSVPPRALPSASLPSVTASVAATDVTNESPSAANMLLQLSSHLAASEGVDAKVKGQSKDKVEVKGKGKVAGDGKGKSKATKPQSSETLGRNTVASLESLSQSHPQSRKQPSASPSSGRGGHASAGNANLVPYPAGYHPPPAAHGAYASAQIHAQALRDPLVMAHQPSYAAPFGAAYSNPYAVHGALFPNAGVGIGTTYNYPPGSRAQPWLSSYVEDDVSFPAGHIRPLTGSAMNAHASPTYMSSHGGHALQGIPVHPQRQGFTGMQNPFGLDLRSHPGHHMQVMTGMDVNMNSMHHQGVVGMGGVAMPGAPGVASYNRTPPRAYHIGLMEARLREIFAAKPFGLECLPDSSQVFLVTPREMLWNTNVKPGHLELSESLDHHVQKKLKEIRLRYHYLMEHELRLQAEFRIVRDAEKHGRLHAITALTADYKARGEALEALRAKNVFKRGFLGMSAKLGFSKQAHVELFTALFGMFQHPYPSSTEFEVVASRANIAYSQVVRWFQNMRKRIWKQLVLAIQGRDPEPDMTKWRLKPTQPRGKIAAGSGLGSGSGSASASGSGEAVAGGTNQTAPSQQHGGMCVPSDLVSSAEASDDLASPLSSSDKNDAT</sequence>
<dbReference type="InterPro" id="IPR001356">
    <property type="entry name" value="HD"/>
</dbReference>
<dbReference type="OrthoDB" id="10056939at2759"/>
<dbReference type="GO" id="GO:0003677">
    <property type="term" value="F:DNA binding"/>
    <property type="evidence" value="ECO:0007669"/>
    <property type="project" value="UniProtKB-UniRule"/>
</dbReference>
<dbReference type="GO" id="GO:0006355">
    <property type="term" value="P:regulation of DNA-templated transcription"/>
    <property type="evidence" value="ECO:0007669"/>
    <property type="project" value="InterPro"/>
</dbReference>
<dbReference type="EMBL" id="VRMN01000007">
    <property type="protein sequence ID" value="KAA8493194.1"/>
    <property type="molecule type" value="Genomic_DNA"/>
</dbReference>
<feature type="compositionally biased region" description="Low complexity" evidence="5">
    <location>
        <begin position="752"/>
        <end position="771"/>
    </location>
</feature>
<evidence type="ECO:0000256" key="5">
    <source>
        <dbReference type="SAM" id="MobiDB-lite"/>
    </source>
</evidence>
<feature type="region of interest" description="Disordered" evidence="5">
    <location>
        <begin position="694"/>
        <end position="777"/>
    </location>
</feature>